<keyword evidence="5 6" id="KW-0472">Membrane</keyword>
<dbReference type="PANTHER" id="PTHR23320">
    <property type="entry name" value="MEMBRANE-SPANNING 4-DOMAINS SUBFAMILY A MS4A -RELATED"/>
    <property type="match status" value="1"/>
</dbReference>
<evidence type="ECO:0000256" key="2">
    <source>
        <dbReference type="ARBA" id="ARBA00009565"/>
    </source>
</evidence>
<name>A0A1S3G774_DIPOR</name>
<evidence type="ECO:0000313" key="8">
    <source>
        <dbReference type="RefSeq" id="XP_012884540.1"/>
    </source>
</evidence>
<organism evidence="7 8">
    <name type="scientific">Dipodomys ordii</name>
    <name type="common">Ord's kangaroo rat</name>
    <dbReference type="NCBI Taxonomy" id="10020"/>
    <lineage>
        <taxon>Eukaryota</taxon>
        <taxon>Metazoa</taxon>
        <taxon>Chordata</taxon>
        <taxon>Craniata</taxon>
        <taxon>Vertebrata</taxon>
        <taxon>Euteleostomi</taxon>
        <taxon>Mammalia</taxon>
        <taxon>Eutheria</taxon>
        <taxon>Euarchontoglires</taxon>
        <taxon>Glires</taxon>
        <taxon>Rodentia</taxon>
        <taxon>Castorimorpha</taxon>
        <taxon>Heteromyidae</taxon>
        <taxon>Dipodomyinae</taxon>
        <taxon>Dipodomys</taxon>
    </lineage>
</organism>
<dbReference type="GO" id="GO:0007166">
    <property type="term" value="P:cell surface receptor signaling pathway"/>
    <property type="evidence" value="ECO:0007669"/>
    <property type="project" value="TreeGrafter"/>
</dbReference>
<dbReference type="InterPro" id="IPR007237">
    <property type="entry name" value="CD20-like"/>
</dbReference>
<gene>
    <name evidence="8" type="primary">Ms4a13</name>
</gene>
<protein>
    <submittedName>
        <fullName evidence="8">Membrane-spanning 4-domains subfamily A member 13</fullName>
    </submittedName>
</protein>
<dbReference type="KEGG" id="dord:105995384"/>
<dbReference type="RefSeq" id="XP_012884540.1">
    <property type="nucleotide sequence ID" value="XM_013029086.1"/>
</dbReference>
<evidence type="ECO:0000313" key="7">
    <source>
        <dbReference type="Proteomes" id="UP000081671"/>
    </source>
</evidence>
<dbReference type="CTD" id="503497"/>
<dbReference type="InterPro" id="IPR030417">
    <property type="entry name" value="MS4A"/>
</dbReference>
<feature type="transmembrane region" description="Helical" evidence="6">
    <location>
        <begin position="128"/>
        <end position="149"/>
    </location>
</feature>
<dbReference type="GeneID" id="105995384"/>
<dbReference type="Pfam" id="PF04103">
    <property type="entry name" value="CD20"/>
    <property type="match status" value="1"/>
</dbReference>
<evidence type="ECO:0000256" key="3">
    <source>
        <dbReference type="ARBA" id="ARBA00022692"/>
    </source>
</evidence>
<keyword evidence="4 6" id="KW-1133">Transmembrane helix</keyword>
<dbReference type="FunCoup" id="A0A1S3G774">
    <property type="interactions" value="368"/>
</dbReference>
<accession>A0A1S3G774</accession>
<dbReference type="Proteomes" id="UP000081671">
    <property type="component" value="Unplaced"/>
</dbReference>
<evidence type="ECO:0000256" key="6">
    <source>
        <dbReference type="SAM" id="Phobius"/>
    </source>
</evidence>
<dbReference type="GO" id="GO:0005886">
    <property type="term" value="C:plasma membrane"/>
    <property type="evidence" value="ECO:0007669"/>
    <property type="project" value="TreeGrafter"/>
</dbReference>
<keyword evidence="3 6" id="KW-0812">Transmembrane</keyword>
<comment type="similarity">
    <text evidence="2">Belongs to the MS4A family.</text>
</comment>
<dbReference type="AlphaFoldDB" id="A0A1S3G774"/>
<dbReference type="InParanoid" id="A0A1S3G774"/>
<feature type="transmembrane region" description="Helical" evidence="6">
    <location>
        <begin position="82"/>
        <end position="107"/>
    </location>
</feature>
<evidence type="ECO:0000256" key="5">
    <source>
        <dbReference type="ARBA" id="ARBA00023136"/>
    </source>
</evidence>
<evidence type="ECO:0000256" key="4">
    <source>
        <dbReference type="ARBA" id="ARBA00022989"/>
    </source>
</evidence>
<sequence>MGCKNSKLSTADTLVLGAIQIMIGIFHVFMWYFLLVLYMGQLKGFFGLYEPLTYRTGCALWGVFFIIGGAFIIKAVRHPTEIWLICSLSMNILCVIISNIAAVLTIIELMNFHSVSYRNFGQAKLGREVSRILLISYPLEFAIALVYSICLCSHLSETHEDTTPNESEEVESTF</sequence>
<dbReference type="OrthoDB" id="9451513at2759"/>
<reference evidence="8" key="1">
    <citation type="submission" date="2025-08" db="UniProtKB">
        <authorList>
            <consortium name="RefSeq"/>
        </authorList>
    </citation>
    <scope>IDENTIFICATION</scope>
    <source>
        <tissue evidence="8">Kidney</tissue>
    </source>
</reference>
<feature type="transmembrane region" description="Helical" evidence="6">
    <location>
        <begin position="58"/>
        <end position="76"/>
    </location>
</feature>
<comment type="subcellular location">
    <subcellularLocation>
        <location evidence="1">Membrane</location>
        <topology evidence="1">Multi-pass membrane protein</topology>
    </subcellularLocation>
</comment>
<dbReference type="PANTHER" id="PTHR23320:SF42">
    <property type="entry name" value="MEMBRANE-SPANNING 4-DOMAINS SUBFAMILY A MEMBER 13"/>
    <property type="match status" value="1"/>
</dbReference>
<keyword evidence="7" id="KW-1185">Reference proteome</keyword>
<evidence type="ECO:0000256" key="1">
    <source>
        <dbReference type="ARBA" id="ARBA00004141"/>
    </source>
</evidence>
<proteinExistence type="inferred from homology"/>
<feature type="transmembrane region" description="Helical" evidence="6">
    <location>
        <begin position="14"/>
        <end position="38"/>
    </location>
</feature>